<dbReference type="PANTHER" id="PTHR15180:SF1">
    <property type="entry name" value="GENERAL TRANSCRIPTION FACTOR 3C POLYPEPTIDE 1"/>
    <property type="match status" value="1"/>
</dbReference>
<dbReference type="Pfam" id="PF12579">
    <property type="entry name" value="DUF3755"/>
    <property type="match status" value="1"/>
</dbReference>
<feature type="compositionally biased region" description="Basic and acidic residues" evidence="1">
    <location>
        <begin position="1"/>
        <end position="11"/>
    </location>
</feature>
<evidence type="ECO:0000256" key="1">
    <source>
        <dbReference type="SAM" id="MobiDB-lite"/>
    </source>
</evidence>
<comment type="caution">
    <text evidence="2">The sequence shown here is derived from an EMBL/GenBank/DDBJ whole genome shotgun (WGS) entry which is preliminary data.</text>
</comment>
<dbReference type="EMBL" id="JACMSC010000016">
    <property type="protein sequence ID" value="KAG6480735.1"/>
    <property type="molecule type" value="Genomic_DNA"/>
</dbReference>
<gene>
    <name evidence="2" type="ORF">ZIOFF_057320</name>
</gene>
<dbReference type="InterPro" id="IPR022228">
    <property type="entry name" value="DUF3755"/>
</dbReference>
<name>A0A8J5KA81_ZINOF</name>
<dbReference type="InterPro" id="IPR044210">
    <property type="entry name" value="Tfc3-like"/>
</dbReference>
<dbReference type="GO" id="GO:0000127">
    <property type="term" value="C:transcription factor TFIIIC complex"/>
    <property type="evidence" value="ECO:0007669"/>
    <property type="project" value="InterPro"/>
</dbReference>
<protein>
    <submittedName>
        <fullName evidence="2">Uncharacterized protein</fullName>
    </submittedName>
</protein>
<feature type="compositionally biased region" description="Polar residues" evidence="1">
    <location>
        <begin position="46"/>
        <end position="56"/>
    </location>
</feature>
<organism evidence="2 3">
    <name type="scientific">Zingiber officinale</name>
    <name type="common">Ginger</name>
    <name type="synonym">Amomum zingiber</name>
    <dbReference type="NCBI Taxonomy" id="94328"/>
    <lineage>
        <taxon>Eukaryota</taxon>
        <taxon>Viridiplantae</taxon>
        <taxon>Streptophyta</taxon>
        <taxon>Embryophyta</taxon>
        <taxon>Tracheophyta</taxon>
        <taxon>Spermatophyta</taxon>
        <taxon>Magnoliopsida</taxon>
        <taxon>Liliopsida</taxon>
        <taxon>Zingiberales</taxon>
        <taxon>Zingiberaceae</taxon>
        <taxon>Zingiber</taxon>
    </lineage>
</organism>
<dbReference type="GO" id="GO:0006384">
    <property type="term" value="P:transcription initiation at RNA polymerase III promoter"/>
    <property type="evidence" value="ECO:0007669"/>
    <property type="project" value="InterPro"/>
</dbReference>
<dbReference type="GO" id="GO:0003677">
    <property type="term" value="F:DNA binding"/>
    <property type="evidence" value="ECO:0007669"/>
    <property type="project" value="InterPro"/>
</dbReference>
<keyword evidence="3" id="KW-1185">Reference proteome</keyword>
<dbReference type="GO" id="GO:0042791">
    <property type="term" value="P:5S class rRNA transcription by RNA polymerase III"/>
    <property type="evidence" value="ECO:0007669"/>
    <property type="project" value="TreeGrafter"/>
</dbReference>
<dbReference type="PANTHER" id="PTHR15180">
    <property type="entry name" value="GENERAL TRANSCRIPTION FACTOR 3C POLYPEPTIDE 1"/>
    <property type="match status" value="1"/>
</dbReference>
<reference evidence="2 3" key="1">
    <citation type="submission" date="2020-08" db="EMBL/GenBank/DDBJ databases">
        <title>Plant Genome Project.</title>
        <authorList>
            <person name="Zhang R.-G."/>
        </authorList>
    </citation>
    <scope>NUCLEOTIDE SEQUENCE [LARGE SCALE GENOMIC DNA]</scope>
    <source>
        <tissue evidence="2">Rhizome</tissue>
    </source>
</reference>
<proteinExistence type="predicted"/>
<accession>A0A8J5KA81</accession>
<dbReference type="AlphaFoldDB" id="A0A8J5KA81"/>
<feature type="compositionally biased region" description="Basic and acidic residues" evidence="1">
    <location>
        <begin position="22"/>
        <end position="34"/>
    </location>
</feature>
<dbReference type="Proteomes" id="UP000734854">
    <property type="component" value="Unassembled WGS sequence"/>
</dbReference>
<evidence type="ECO:0000313" key="2">
    <source>
        <dbReference type="EMBL" id="KAG6480735.1"/>
    </source>
</evidence>
<evidence type="ECO:0000313" key="3">
    <source>
        <dbReference type="Proteomes" id="UP000734854"/>
    </source>
</evidence>
<sequence length="1203" mass="136056">MVLRFSYDKRQSRPKRYSRSLKSTEHAKHIDKYNSELFGRKRKRSSTGGSQKSSPEQIEPPNANENHLSDSRDHENGRNLAILSIVHAKRFFWNDRLDRWLYFNVFCFLLWGCDSSSQLVIQYARQRAILGTRFYRVDWRSLSGLPALPLTCGRRMALLNSNSNVRRAVMRLCNLLGVRYVRYLEKARMEKEPLSQNFSRNHDSGSQQSLPQYFWDNSEDPDVRTAVDEVLQYKRLAKFQNVKRLEHKHRKEWPDISPTDATSSCIQKLPASTEHETVSKCDGNKSLNHISRHQKVNVVSTSPNRSSSRHSHGNIAKILNSRYIMMKRKVCESLAVSNAVELLKLVFLNTSASPEAQSSLRATLQLYSEHEIFAAFNFLKEKNFLVVGHGTQPFVLSKKFWHHASSSPFPVDSGKRSDEFSGWLDKHDKDLMEDGVSLGRDLQCGEFYHLFALVSSGEFSVSPCLPKKGIGEVDDTVEQEMLDDLGNLKRKNDEADLSDFKIVKKPRLVMMIDNDYYSRREKGFPGIKVVITRKIISQAGTFMVPEEHKNHEYSVSYDMNNQGLPCGTSDIALSNSFESLESKETVPDKLPWDALISYAECLSGPYVTNDLTKFSAEIFEAVHSAVCKAGEEGLNMEEISEAMNVEVRQYTEIIVDTLEAFQLVIKVNSYDNVRVLDSSYKCKYFLQSPGVQHAYKKIPCCKDPVETHEASRDNFPRRPDINNHEPSEYLSDGHKASFVDLPSETIVLDVEKEYVKFGLTLPEENTQVSDSKPKKDIEDGNCSTASCRPILPWINGDGSINTIVLKGLTRRLLGTIMQNPGILEEEIIQRMDVLNPQSCRKLLELMILDNHLTMRRLPQTSSSTPPTLLRKEKKRSSQEIVCSWSLISFGKKVTFGMRTSADHNWNFSYGGVFPPSFSNQIVVPLQPATLSNVTDLISEGMRASVDVRSMAGLILPGNLVTRSNSSPIMPLPGNLSGNIVLDPVPPLKLSPAAAASWSLEELYVLRQGLVEYATEPTSIMKYIKIAAKLPEKTVRDVAMRCQWIAKESGKRRKLGSYYAEKKEKVVYSSSLSTVTSVQPKGTTYSSLRIYDVPSNKQPSQGASPVNTETQCLLMENCNLLNQIGSNLELSKLEDNINLFYRTRVNIATVLNRMSDKLGMMSQMPPLPVLIDDNLFQPILPLARQVLYTMLFPGDPIRFRSTST</sequence>
<feature type="region of interest" description="Disordered" evidence="1">
    <location>
        <begin position="1"/>
        <end position="73"/>
    </location>
</feature>